<evidence type="ECO:0000259" key="4">
    <source>
        <dbReference type="PROSITE" id="PS51677"/>
    </source>
</evidence>
<dbReference type="GO" id="GO:0016020">
    <property type="term" value="C:membrane"/>
    <property type="evidence" value="ECO:0007669"/>
    <property type="project" value="TreeGrafter"/>
</dbReference>
<evidence type="ECO:0000313" key="5">
    <source>
        <dbReference type="EMBL" id="KAG0320383.1"/>
    </source>
</evidence>
<evidence type="ECO:0000313" key="6">
    <source>
        <dbReference type="Proteomes" id="UP000738325"/>
    </source>
</evidence>
<dbReference type="GO" id="GO:0009272">
    <property type="term" value="P:fungal-type cell wall biogenesis"/>
    <property type="evidence" value="ECO:0007669"/>
    <property type="project" value="UniProtKB-ARBA"/>
</dbReference>
<organism evidence="5 6">
    <name type="scientific">Dissophora globulifera</name>
    <dbReference type="NCBI Taxonomy" id="979702"/>
    <lineage>
        <taxon>Eukaryota</taxon>
        <taxon>Fungi</taxon>
        <taxon>Fungi incertae sedis</taxon>
        <taxon>Mucoromycota</taxon>
        <taxon>Mortierellomycotina</taxon>
        <taxon>Mortierellomycetes</taxon>
        <taxon>Mortierellales</taxon>
        <taxon>Mortierellaceae</taxon>
        <taxon>Dissophora</taxon>
    </lineage>
</organism>
<dbReference type="SUPFAM" id="SSF88713">
    <property type="entry name" value="Glycoside hydrolase/deacetylase"/>
    <property type="match status" value="1"/>
</dbReference>
<evidence type="ECO:0000256" key="2">
    <source>
        <dbReference type="ARBA" id="ARBA00022801"/>
    </source>
</evidence>
<dbReference type="EMBL" id="JAAAIP010000285">
    <property type="protein sequence ID" value="KAG0320383.1"/>
    <property type="molecule type" value="Genomic_DNA"/>
</dbReference>
<proteinExistence type="predicted"/>
<gene>
    <name evidence="5" type="primary">CDA2_5</name>
    <name evidence="5" type="ORF">BGZ99_004541</name>
</gene>
<accession>A0A9P6RM80</accession>
<feature type="domain" description="NodB homology" evidence="4">
    <location>
        <begin position="119"/>
        <end position="313"/>
    </location>
</feature>
<keyword evidence="6" id="KW-1185">Reference proteome</keyword>
<keyword evidence="3" id="KW-0732">Signal</keyword>
<sequence>MLIKQLSLISAIVAFTNAVSAATATTPAAGVSTPAPVIPLPAFSGKFSNNYPPILQIAATNTPLVAKWLSELNMTAVPNIPVVAVKNGAIVTPSAIPASACDWTKDNCVNKDIISCPKGSWGLTYDDGPTEFSEKLYDFLDQTDQKATLFYIGSNIMQNWQAARRACGAGHQIAVHTWSHQMSTSLTNEQFVAEVKYTEMAIKELCGFTPTYFRPPYGDIDNRIRNLLVQMGYTNVIWDLDTNDWEMDPTSKQTAITPATIGALFDGWVAKAPTDTTGHVCLEHELYQSTVDTAIANLPKLQKTWKTMPVSACMNDPHPYQEKNITLATISGAKTGVTSGTVAGAGNGTSAIAPAPTASKNSASSMAAMTGVASAVIAGAVMAAML</sequence>
<dbReference type="PROSITE" id="PS51677">
    <property type="entry name" value="NODB"/>
    <property type="match status" value="1"/>
</dbReference>
<dbReference type="OrthoDB" id="407355at2759"/>
<dbReference type="InterPro" id="IPR002509">
    <property type="entry name" value="NODB_dom"/>
</dbReference>
<comment type="caution">
    <text evidence="5">The sequence shown here is derived from an EMBL/GenBank/DDBJ whole genome shotgun (WGS) entry which is preliminary data.</text>
</comment>
<dbReference type="AlphaFoldDB" id="A0A9P6RM80"/>
<dbReference type="PANTHER" id="PTHR10587">
    <property type="entry name" value="GLYCOSYL TRANSFERASE-RELATED"/>
    <property type="match status" value="1"/>
</dbReference>
<feature type="chain" id="PRO_5040443583" evidence="3">
    <location>
        <begin position="22"/>
        <end position="386"/>
    </location>
</feature>
<dbReference type="Pfam" id="PF01522">
    <property type="entry name" value="Polysacc_deac_1"/>
    <property type="match status" value="1"/>
</dbReference>
<dbReference type="Proteomes" id="UP000738325">
    <property type="component" value="Unassembled WGS sequence"/>
</dbReference>
<dbReference type="Gene3D" id="3.20.20.370">
    <property type="entry name" value="Glycoside hydrolase/deacetylase"/>
    <property type="match status" value="1"/>
</dbReference>
<dbReference type="PANTHER" id="PTHR10587:SF133">
    <property type="entry name" value="CHITIN DEACETYLASE 1-RELATED"/>
    <property type="match status" value="1"/>
</dbReference>
<dbReference type="GO" id="GO:0004099">
    <property type="term" value="F:chitin deacetylase activity"/>
    <property type="evidence" value="ECO:0007669"/>
    <property type="project" value="UniProtKB-ARBA"/>
</dbReference>
<dbReference type="GO" id="GO:0005975">
    <property type="term" value="P:carbohydrate metabolic process"/>
    <property type="evidence" value="ECO:0007669"/>
    <property type="project" value="InterPro"/>
</dbReference>
<evidence type="ECO:0000256" key="3">
    <source>
        <dbReference type="SAM" id="SignalP"/>
    </source>
</evidence>
<dbReference type="GO" id="GO:0046872">
    <property type="term" value="F:metal ion binding"/>
    <property type="evidence" value="ECO:0007669"/>
    <property type="project" value="UniProtKB-KW"/>
</dbReference>
<feature type="signal peptide" evidence="3">
    <location>
        <begin position="1"/>
        <end position="21"/>
    </location>
</feature>
<keyword evidence="2" id="KW-0378">Hydrolase</keyword>
<name>A0A9P6RM80_9FUNG</name>
<evidence type="ECO:0000256" key="1">
    <source>
        <dbReference type="ARBA" id="ARBA00022723"/>
    </source>
</evidence>
<dbReference type="InterPro" id="IPR011330">
    <property type="entry name" value="Glyco_hydro/deAcase_b/a-brl"/>
</dbReference>
<keyword evidence="1" id="KW-0479">Metal-binding</keyword>
<protein>
    <submittedName>
        <fullName evidence="5">Chitin deacetylase</fullName>
    </submittedName>
</protein>
<dbReference type="InterPro" id="IPR050248">
    <property type="entry name" value="Polysacc_deacetylase_ArnD"/>
</dbReference>
<reference evidence="5" key="1">
    <citation type="journal article" date="2020" name="Fungal Divers.">
        <title>Resolving the Mortierellaceae phylogeny through synthesis of multi-gene phylogenetics and phylogenomics.</title>
        <authorList>
            <person name="Vandepol N."/>
            <person name="Liber J."/>
            <person name="Desiro A."/>
            <person name="Na H."/>
            <person name="Kennedy M."/>
            <person name="Barry K."/>
            <person name="Grigoriev I.V."/>
            <person name="Miller A.N."/>
            <person name="O'Donnell K."/>
            <person name="Stajich J.E."/>
            <person name="Bonito G."/>
        </authorList>
    </citation>
    <scope>NUCLEOTIDE SEQUENCE</scope>
    <source>
        <strain evidence="5">REB-010B</strain>
    </source>
</reference>